<gene>
    <name evidence="11" type="ORF">JCM17846_23120</name>
</gene>
<feature type="transmembrane region" description="Helical" evidence="7">
    <location>
        <begin position="87"/>
        <end position="108"/>
    </location>
</feature>
<evidence type="ECO:0000256" key="7">
    <source>
        <dbReference type="SAM" id="Phobius"/>
    </source>
</evidence>
<feature type="transmembrane region" description="Helical" evidence="7">
    <location>
        <begin position="163"/>
        <end position="185"/>
    </location>
</feature>
<dbReference type="PANTHER" id="PTHR10590">
    <property type="entry name" value="SODIUM/NUCLEOSIDE COTRANSPORTER"/>
    <property type="match status" value="1"/>
</dbReference>
<dbReference type="GO" id="GO:0005337">
    <property type="term" value="F:nucleoside transmembrane transporter activity"/>
    <property type="evidence" value="ECO:0007669"/>
    <property type="project" value="InterPro"/>
</dbReference>
<feature type="transmembrane region" description="Helical" evidence="7">
    <location>
        <begin position="27"/>
        <end position="46"/>
    </location>
</feature>
<feature type="domain" description="Concentrative nucleoside transporter C-terminal" evidence="9">
    <location>
        <begin position="191"/>
        <end position="401"/>
    </location>
</feature>
<evidence type="ECO:0000259" key="9">
    <source>
        <dbReference type="Pfam" id="PF07662"/>
    </source>
</evidence>
<dbReference type="InterPro" id="IPR011642">
    <property type="entry name" value="Gate_dom"/>
</dbReference>
<dbReference type="Pfam" id="PF07670">
    <property type="entry name" value="Gate"/>
    <property type="match status" value="1"/>
</dbReference>
<dbReference type="PANTHER" id="PTHR10590:SF4">
    <property type="entry name" value="SOLUTE CARRIER FAMILY 28 MEMBER 3"/>
    <property type="match status" value="1"/>
</dbReference>
<dbReference type="GO" id="GO:0005886">
    <property type="term" value="C:plasma membrane"/>
    <property type="evidence" value="ECO:0007669"/>
    <property type="project" value="UniProtKB-SubCell"/>
</dbReference>
<evidence type="ECO:0000256" key="2">
    <source>
        <dbReference type="ARBA" id="ARBA00009033"/>
    </source>
</evidence>
<dbReference type="GO" id="GO:0015293">
    <property type="term" value="F:symporter activity"/>
    <property type="evidence" value="ECO:0007669"/>
    <property type="project" value="TreeGrafter"/>
</dbReference>
<comment type="similarity">
    <text evidence="2">Belongs to the concentrative nucleoside transporter (CNT) (TC 2.A.41) family.</text>
</comment>
<evidence type="ECO:0000256" key="3">
    <source>
        <dbReference type="ARBA" id="ARBA00022475"/>
    </source>
</evidence>
<dbReference type="RefSeq" id="WP_042085461.1">
    <property type="nucleotide sequence ID" value="NZ_BKCN01000012.1"/>
</dbReference>
<evidence type="ECO:0000256" key="4">
    <source>
        <dbReference type="ARBA" id="ARBA00022692"/>
    </source>
</evidence>
<keyword evidence="12" id="KW-1185">Reference proteome</keyword>
<protein>
    <submittedName>
        <fullName evidence="11">Nucleoside permease</fullName>
    </submittedName>
</protein>
<evidence type="ECO:0000259" key="8">
    <source>
        <dbReference type="Pfam" id="PF01773"/>
    </source>
</evidence>
<dbReference type="AlphaFoldDB" id="A0A5A7NAW5"/>
<dbReference type="InterPro" id="IPR011657">
    <property type="entry name" value="CNT_C_dom"/>
</dbReference>
<feature type="transmembrane region" description="Helical" evidence="7">
    <location>
        <begin position="345"/>
        <end position="370"/>
    </location>
</feature>
<dbReference type="Proteomes" id="UP000324996">
    <property type="component" value="Unassembled WGS sequence"/>
</dbReference>
<dbReference type="Pfam" id="PF07662">
    <property type="entry name" value="Nucleos_tra2_C"/>
    <property type="match status" value="1"/>
</dbReference>
<feature type="transmembrane region" description="Helical" evidence="7">
    <location>
        <begin position="382"/>
        <end position="405"/>
    </location>
</feature>
<dbReference type="Pfam" id="PF01773">
    <property type="entry name" value="Nucleos_tra2_N"/>
    <property type="match status" value="1"/>
</dbReference>
<keyword evidence="3" id="KW-1003">Cell membrane</keyword>
<feature type="domain" description="Nucleoside transporter/FeoB GTPase Gate" evidence="10">
    <location>
        <begin position="88"/>
        <end position="185"/>
    </location>
</feature>
<keyword evidence="4 7" id="KW-0812">Transmembrane</keyword>
<keyword evidence="6 7" id="KW-0472">Membrane</keyword>
<reference evidence="11 12" key="1">
    <citation type="submission" date="2019-09" db="EMBL/GenBank/DDBJ databases">
        <title>NBRP : Genome information of microbial organism related human and environment.</title>
        <authorList>
            <person name="Hattori M."/>
            <person name="Oshima K."/>
            <person name="Inaba H."/>
            <person name="Suda W."/>
            <person name="Sakamoto M."/>
            <person name="Iino T."/>
            <person name="Kitahara M."/>
            <person name="Oshida Y."/>
            <person name="Iida T."/>
            <person name="Kudo T."/>
            <person name="Itoh T."/>
            <person name="Ohkuma M."/>
        </authorList>
    </citation>
    <scope>NUCLEOTIDE SEQUENCE [LARGE SCALE GENOMIC DNA]</scope>
    <source>
        <strain evidence="11 12">Q-1</strain>
    </source>
</reference>
<feature type="domain" description="Concentrative nucleoside transporter N-terminal" evidence="8">
    <location>
        <begin position="5"/>
        <end position="78"/>
    </location>
</feature>
<dbReference type="EMBL" id="BKCN01000012">
    <property type="protein sequence ID" value="GER04630.1"/>
    <property type="molecule type" value="Genomic_DNA"/>
</dbReference>
<evidence type="ECO:0000259" key="10">
    <source>
        <dbReference type="Pfam" id="PF07670"/>
    </source>
</evidence>
<keyword evidence="5 7" id="KW-1133">Transmembrane helix</keyword>
<sequence>MIALAGMLLLLAIGVLASSNWRHIRFRVVGSAFALQALIAIFALYIPMGKDVLGAVALGVGSIVTYADEGISFLFGPLGNDSSGFIFAFRVLPVIVFVSSLIAVLYYLKIMQWIVLLIGGGLQKIIGARPVESLSAAANIFVGMVEAPLVVRPYLASLSHSQLFSVMAVGLSSVSGAILVGYASLGINLEYLLAAAFMAAPGGLLQAKLLMPESPDEREEPIKALDATGFDPKNKPANVIEAAADGAMSGLKIAVSVGALLLAFVALLALLNDLFGGIGSLLGFEDLSLELVLGVVLSPLMYLMGIPWHEAAAAGNLLGQKTILNEFIAYVQLAQIQDTLSAHSVAVITFALCGFANFPALAIIFGGLGAMLPDRKSEIARLGLKAILAGTLSNLMSAAMASFLLSL</sequence>
<accession>A0A5A7NAW5</accession>
<evidence type="ECO:0000313" key="11">
    <source>
        <dbReference type="EMBL" id="GER04630.1"/>
    </source>
</evidence>
<evidence type="ECO:0000313" key="12">
    <source>
        <dbReference type="Proteomes" id="UP000324996"/>
    </source>
</evidence>
<name>A0A5A7NAW5_9PROT</name>
<organism evidence="11 12">
    <name type="scientific">Iodidimonas nitroreducens</name>
    <dbReference type="NCBI Taxonomy" id="1236968"/>
    <lineage>
        <taxon>Bacteria</taxon>
        <taxon>Pseudomonadati</taxon>
        <taxon>Pseudomonadota</taxon>
        <taxon>Alphaproteobacteria</taxon>
        <taxon>Iodidimonadales</taxon>
        <taxon>Iodidimonadaceae</taxon>
        <taxon>Iodidimonas</taxon>
    </lineage>
</organism>
<proteinExistence type="inferred from homology"/>
<evidence type="ECO:0000256" key="1">
    <source>
        <dbReference type="ARBA" id="ARBA00004651"/>
    </source>
</evidence>
<feature type="transmembrane region" description="Helical" evidence="7">
    <location>
        <begin position="287"/>
        <end position="308"/>
    </location>
</feature>
<evidence type="ECO:0000256" key="5">
    <source>
        <dbReference type="ARBA" id="ARBA00022989"/>
    </source>
</evidence>
<feature type="transmembrane region" description="Helical" evidence="7">
    <location>
        <begin position="253"/>
        <end position="275"/>
    </location>
</feature>
<dbReference type="InterPro" id="IPR008276">
    <property type="entry name" value="C_nuclsd_transpt"/>
</dbReference>
<comment type="subcellular location">
    <subcellularLocation>
        <location evidence="1">Cell membrane</location>
        <topology evidence="1">Multi-pass membrane protein</topology>
    </subcellularLocation>
</comment>
<evidence type="ECO:0000256" key="6">
    <source>
        <dbReference type="ARBA" id="ARBA00023136"/>
    </source>
</evidence>
<comment type="caution">
    <text evidence="11">The sequence shown here is derived from an EMBL/GenBank/DDBJ whole genome shotgun (WGS) entry which is preliminary data.</text>
</comment>
<dbReference type="InterPro" id="IPR002668">
    <property type="entry name" value="CNT_N_dom"/>
</dbReference>